<dbReference type="GO" id="GO:0070899">
    <property type="term" value="P:mitochondrial tRNA wobble uridine modification"/>
    <property type="evidence" value="ECO:0007669"/>
    <property type="project" value="UniProtKB-ARBA"/>
</dbReference>
<proteinExistence type="inferred from homology"/>
<dbReference type="PANTHER" id="PTHR11806">
    <property type="entry name" value="GLUCOSE INHIBITED DIVISION PROTEIN A"/>
    <property type="match status" value="1"/>
</dbReference>
<dbReference type="InterPro" id="IPR040131">
    <property type="entry name" value="MnmG_N"/>
</dbReference>
<name>A0A0L0BSJ7_LUCCU</name>
<gene>
    <name evidence="6" type="ORF">FF38_12155</name>
</gene>
<keyword evidence="7" id="KW-1185">Reference proteome</keyword>
<dbReference type="EMBL" id="JRES01001422">
    <property type="protein sequence ID" value="KNC23017.1"/>
    <property type="molecule type" value="Genomic_DNA"/>
</dbReference>
<dbReference type="GO" id="GO:0005739">
    <property type="term" value="C:mitochondrion"/>
    <property type="evidence" value="ECO:0007669"/>
    <property type="project" value="GOC"/>
</dbReference>
<dbReference type="PANTHER" id="PTHR11806:SF0">
    <property type="entry name" value="PROTEIN MTO1 HOMOLOG, MITOCHONDRIAL"/>
    <property type="match status" value="1"/>
</dbReference>
<keyword evidence="4" id="KW-0274">FAD</keyword>
<dbReference type="SMART" id="SM01228">
    <property type="entry name" value="GIDA_assoc_3"/>
    <property type="match status" value="1"/>
</dbReference>
<dbReference type="GO" id="GO:0005829">
    <property type="term" value="C:cytosol"/>
    <property type="evidence" value="ECO:0007669"/>
    <property type="project" value="TreeGrafter"/>
</dbReference>
<dbReference type="STRING" id="7375.A0A0L0BSJ7"/>
<dbReference type="InterPro" id="IPR002218">
    <property type="entry name" value="MnmG-rel"/>
</dbReference>
<dbReference type="Gene3D" id="3.50.50.60">
    <property type="entry name" value="FAD/NAD(P)-binding domain"/>
    <property type="match status" value="2"/>
</dbReference>
<feature type="domain" description="tRNA uridine 5-carboxymethylaminomethyl modification enzyme C-terminal subdomain" evidence="5">
    <location>
        <begin position="583"/>
        <end position="655"/>
    </location>
</feature>
<comment type="cofactor">
    <cofactor evidence="1">
        <name>FAD</name>
        <dbReference type="ChEBI" id="CHEBI:57692"/>
    </cofactor>
</comment>
<evidence type="ECO:0000256" key="2">
    <source>
        <dbReference type="ARBA" id="ARBA00007653"/>
    </source>
</evidence>
<dbReference type="SUPFAM" id="SSF51905">
    <property type="entry name" value="FAD/NAD(P)-binding domain"/>
    <property type="match status" value="1"/>
</dbReference>
<dbReference type="AlphaFoldDB" id="A0A0L0BSJ7"/>
<dbReference type="PROSITE" id="PS01280">
    <property type="entry name" value="GIDA_1"/>
    <property type="match status" value="1"/>
</dbReference>
<dbReference type="Pfam" id="PF21680">
    <property type="entry name" value="GIDA_C_1st"/>
    <property type="match status" value="1"/>
</dbReference>
<dbReference type="InterPro" id="IPR026904">
    <property type="entry name" value="MnmG_C"/>
</dbReference>
<dbReference type="InterPro" id="IPR020595">
    <property type="entry name" value="MnmG-rel_CS"/>
</dbReference>
<dbReference type="InterPro" id="IPR036188">
    <property type="entry name" value="FAD/NAD-bd_sf"/>
</dbReference>
<comment type="similarity">
    <text evidence="2">Belongs to the MnmG family.</text>
</comment>
<dbReference type="HAMAP" id="MF_00129">
    <property type="entry name" value="MnmG_GidA"/>
    <property type="match status" value="1"/>
</dbReference>
<dbReference type="FunFam" id="3.50.50.60:FF:000002">
    <property type="entry name" value="tRNA uridine 5-carboxymethylaminomethyl modification enzyme MnmG"/>
    <property type="match status" value="1"/>
</dbReference>
<dbReference type="InterPro" id="IPR044920">
    <property type="entry name" value="MnmG_C_subdom_sf"/>
</dbReference>
<dbReference type="InterPro" id="IPR047001">
    <property type="entry name" value="MnmG_C_subdom"/>
</dbReference>
<dbReference type="FunFam" id="1.10.150.570:FF:000001">
    <property type="entry name" value="tRNA uridine 5-carboxymethylaminomethyl modification enzyme MnmG"/>
    <property type="match status" value="1"/>
</dbReference>
<dbReference type="OMA" id="CNPAMGG"/>
<dbReference type="Proteomes" id="UP000037069">
    <property type="component" value="Unassembled WGS sequence"/>
</dbReference>
<evidence type="ECO:0000313" key="7">
    <source>
        <dbReference type="Proteomes" id="UP000037069"/>
    </source>
</evidence>
<reference evidence="6 7" key="1">
    <citation type="journal article" date="2015" name="Nat. Commun.">
        <title>Lucilia cuprina genome unlocks parasitic fly biology to underpin future interventions.</title>
        <authorList>
            <person name="Anstead C.A."/>
            <person name="Korhonen P.K."/>
            <person name="Young N.D."/>
            <person name="Hall R.S."/>
            <person name="Jex A.R."/>
            <person name="Murali S.C."/>
            <person name="Hughes D.S."/>
            <person name="Lee S.F."/>
            <person name="Perry T."/>
            <person name="Stroehlein A.J."/>
            <person name="Ansell B.R."/>
            <person name="Breugelmans B."/>
            <person name="Hofmann A."/>
            <person name="Qu J."/>
            <person name="Dugan S."/>
            <person name="Lee S.L."/>
            <person name="Chao H."/>
            <person name="Dinh H."/>
            <person name="Han Y."/>
            <person name="Doddapaneni H.V."/>
            <person name="Worley K.C."/>
            <person name="Muzny D.M."/>
            <person name="Ioannidis P."/>
            <person name="Waterhouse R.M."/>
            <person name="Zdobnov E.M."/>
            <person name="James P.J."/>
            <person name="Bagnall N.H."/>
            <person name="Kotze A.C."/>
            <person name="Gibbs R.A."/>
            <person name="Richards S."/>
            <person name="Batterham P."/>
            <person name="Gasser R.B."/>
        </authorList>
    </citation>
    <scope>NUCLEOTIDE SEQUENCE [LARGE SCALE GENOMIC DNA]</scope>
    <source>
        <strain evidence="6 7">LS</strain>
        <tissue evidence="6">Full body</tissue>
    </source>
</reference>
<dbReference type="Pfam" id="PF01134">
    <property type="entry name" value="GIDA"/>
    <property type="match status" value="1"/>
</dbReference>
<dbReference type="Gene3D" id="1.10.150.570">
    <property type="entry name" value="GidA associated domain, C-terminal subdomain"/>
    <property type="match status" value="1"/>
</dbReference>
<evidence type="ECO:0000313" key="6">
    <source>
        <dbReference type="EMBL" id="KNC23017.1"/>
    </source>
</evidence>
<dbReference type="GO" id="GO:0050660">
    <property type="term" value="F:flavin adenine dinucleotide binding"/>
    <property type="evidence" value="ECO:0007669"/>
    <property type="project" value="InterPro"/>
</dbReference>
<protein>
    <recommendedName>
        <fullName evidence="5">tRNA uridine 5-carboxymethylaminomethyl modification enzyme C-terminal subdomain domain-containing protein</fullName>
    </recommendedName>
</protein>
<dbReference type="InterPro" id="IPR049312">
    <property type="entry name" value="GIDA_C_N"/>
</dbReference>
<dbReference type="NCBIfam" id="TIGR00136">
    <property type="entry name" value="mnmG_gidA"/>
    <property type="match status" value="1"/>
</dbReference>
<sequence length="667" mass="74789">MLLFQKAYIKCFAQKRLLSYAQRNKDSKVFDVVVIGGGHAGTEACAAAARMGARTLLVTHKIDTIGEMSCNPSFGGIGKGHLMREIDALGGLCGRMCDKSGVQYKVLNKRRGPAVWGPRAQIDRKLYKKAVQNEIFGMKNLEILSASVDDLFIEADRENENKAKCKGIVLDSGQIIHSSTVVLTTGTFLRANINFGLEVKPAGRMGDAPAIALGKSIENLGFSMGRLKTGTPPRISKESIDYNKLEAHYGDNPPLPFSYMNEKVWINADEQLPCHLTYTSLKVNKIVKENMHLNRHVTEEINGPRYCPSIESKVLRFGEKQHQIWLEPEGFDSDLIYPQGLSCTLPYEQQVELVNSIYGLEKAKVVQPGYGVEYDYIDPRELYPSLETKRVNNLYFAGQLNGTTGYEEAAAQGIIAGANAAAKSKQFGEREITRQLTISRTEGYIGVLIDDLTSLGTNEPYRMFTSRAEFRLSLRPDNADLRLTEKGYNFGLVSEDQYKHFIKIKNYLDETKALLTSIKKHSNYWREHIGLAKSKSSVEKTAFEMLGIPSDNITLQHLVKIIPDELGKIQQVESIAERIKIEALYAHFVEEQLKDAEQVRKEECLIIPKDIDYFSKSLSLSNEERQKLTMMQPQTIAAASRIQGVTPATIVRLLKHVKRQHDIVSSN</sequence>
<evidence type="ECO:0000259" key="5">
    <source>
        <dbReference type="SMART" id="SM01228"/>
    </source>
</evidence>
<evidence type="ECO:0000256" key="1">
    <source>
        <dbReference type="ARBA" id="ARBA00001974"/>
    </source>
</evidence>
<dbReference type="FunFam" id="3.50.50.60:FF:000082">
    <property type="entry name" value="protein MTO1 homolog, mitochondrial isoform X1"/>
    <property type="match status" value="1"/>
</dbReference>
<organism evidence="6 7">
    <name type="scientific">Lucilia cuprina</name>
    <name type="common">Green bottle fly</name>
    <name type="synonym">Australian sheep blowfly</name>
    <dbReference type="NCBI Taxonomy" id="7375"/>
    <lineage>
        <taxon>Eukaryota</taxon>
        <taxon>Metazoa</taxon>
        <taxon>Ecdysozoa</taxon>
        <taxon>Arthropoda</taxon>
        <taxon>Hexapoda</taxon>
        <taxon>Insecta</taxon>
        <taxon>Pterygota</taxon>
        <taxon>Neoptera</taxon>
        <taxon>Endopterygota</taxon>
        <taxon>Diptera</taxon>
        <taxon>Brachycera</taxon>
        <taxon>Muscomorpha</taxon>
        <taxon>Oestroidea</taxon>
        <taxon>Calliphoridae</taxon>
        <taxon>Luciliinae</taxon>
        <taxon>Lucilia</taxon>
    </lineage>
</organism>
<evidence type="ECO:0000256" key="4">
    <source>
        <dbReference type="ARBA" id="ARBA00022827"/>
    </source>
</evidence>
<dbReference type="PROSITE" id="PS01281">
    <property type="entry name" value="GIDA_2"/>
    <property type="match status" value="1"/>
</dbReference>
<comment type="caution">
    <text evidence="6">The sequence shown here is derived from an EMBL/GenBank/DDBJ whole genome shotgun (WGS) entry which is preliminary data.</text>
</comment>
<dbReference type="Pfam" id="PF13932">
    <property type="entry name" value="SAM_GIDA_C"/>
    <property type="match status" value="1"/>
</dbReference>
<dbReference type="InterPro" id="IPR004416">
    <property type="entry name" value="MnmG"/>
</dbReference>
<dbReference type="GO" id="GO:0030488">
    <property type="term" value="P:tRNA methylation"/>
    <property type="evidence" value="ECO:0007669"/>
    <property type="project" value="TreeGrafter"/>
</dbReference>
<evidence type="ECO:0000256" key="3">
    <source>
        <dbReference type="ARBA" id="ARBA00022630"/>
    </source>
</evidence>
<keyword evidence="3" id="KW-0285">Flavoprotein</keyword>
<accession>A0A0L0BSJ7</accession>
<dbReference type="OrthoDB" id="3329at2759"/>